<feature type="compositionally biased region" description="Pro residues" evidence="1">
    <location>
        <begin position="182"/>
        <end position="194"/>
    </location>
</feature>
<reference evidence="2" key="1">
    <citation type="submission" date="2015-07" db="EMBL/GenBank/DDBJ databases">
        <title>Transcriptome Assembly of Anthurium amnicola.</title>
        <authorList>
            <person name="Suzuki J."/>
        </authorList>
    </citation>
    <scope>NUCLEOTIDE SEQUENCE</scope>
</reference>
<feature type="compositionally biased region" description="Basic residues" evidence="1">
    <location>
        <begin position="217"/>
        <end position="226"/>
    </location>
</feature>
<feature type="non-terminal residue" evidence="2">
    <location>
        <position position="1"/>
    </location>
</feature>
<evidence type="ECO:0000313" key="2">
    <source>
        <dbReference type="EMBL" id="JAT51638.1"/>
    </source>
</evidence>
<sequence length="456" mass="49952">HMLPWLQEAGGDPISLLPLWGIPSVTYRAQHGRHHPLPSRSRPFSGILSTTPPPGSVEHRAPTATDPPALPRASPPARRCARPHPGGGRRPALRLRGEGLHPAGGVVPPQDRGGGVRQLRAVPGQHAGAAGPRRARPLPLRPLRRRPLPGVRRLLPRPPRPLRGPPRRRPPLHLHPLRPGRPRLPPPPPPPPLHPLRRRPLRQGVPPHPPPAGPPRVLRHRLHPPHVRPGERPRRLGRPPLRVREGAGRPRGVPGAALRGLPGRLRPGGVPDGGDVLRRPRPVRGGDPVRDAHGGEDAGEAGAGVATHQHQGLRDAAPAGGQHLQGQLRPLQRPVHVQQELHRAARPHGGRLRFLEEGALRAAPRHPQEAAVRRRWQHLLNLNLISPSLRRERKGAAFFGCTRFHRGATCCQPLPSSTPSPPGIYVFQQWKRDVLSQLRNQPVETNVVEFGEKRLS</sequence>
<feature type="region of interest" description="Disordered" evidence="1">
    <location>
        <begin position="31"/>
        <end position="303"/>
    </location>
</feature>
<dbReference type="AlphaFoldDB" id="A0A1D1YAH7"/>
<organism evidence="2">
    <name type="scientific">Anthurium amnicola</name>
    <dbReference type="NCBI Taxonomy" id="1678845"/>
    <lineage>
        <taxon>Eukaryota</taxon>
        <taxon>Viridiplantae</taxon>
        <taxon>Streptophyta</taxon>
        <taxon>Embryophyta</taxon>
        <taxon>Tracheophyta</taxon>
        <taxon>Spermatophyta</taxon>
        <taxon>Magnoliopsida</taxon>
        <taxon>Liliopsida</taxon>
        <taxon>Araceae</taxon>
        <taxon>Pothoideae</taxon>
        <taxon>Potheae</taxon>
        <taxon>Anthurium</taxon>
    </lineage>
</organism>
<dbReference type="EMBL" id="GDJX01016298">
    <property type="protein sequence ID" value="JAT51638.1"/>
    <property type="molecule type" value="Transcribed_RNA"/>
</dbReference>
<feature type="compositionally biased region" description="Basic and acidic residues" evidence="1">
    <location>
        <begin position="287"/>
        <end position="296"/>
    </location>
</feature>
<gene>
    <name evidence="2" type="ORF">g.40853</name>
</gene>
<protein>
    <submittedName>
        <fullName evidence="2">Uncharacterized protein</fullName>
    </submittedName>
</protein>
<feature type="compositionally biased region" description="Low complexity" evidence="1">
    <location>
        <begin position="250"/>
        <end position="269"/>
    </location>
</feature>
<accession>A0A1D1YAH7</accession>
<feature type="compositionally biased region" description="Basic residues" evidence="1">
    <location>
        <begin position="165"/>
        <end position="181"/>
    </location>
</feature>
<name>A0A1D1YAH7_9ARAE</name>
<evidence type="ECO:0000256" key="1">
    <source>
        <dbReference type="SAM" id="MobiDB-lite"/>
    </source>
</evidence>
<proteinExistence type="predicted"/>